<evidence type="ECO:0000256" key="8">
    <source>
        <dbReference type="SAM" id="MobiDB-lite"/>
    </source>
</evidence>
<dbReference type="InterPro" id="IPR003890">
    <property type="entry name" value="MIF4G-like_typ-3"/>
</dbReference>
<feature type="compositionally biased region" description="Basic and acidic residues" evidence="8">
    <location>
        <begin position="294"/>
        <end position="306"/>
    </location>
</feature>
<evidence type="ECO:0000256" key="7">
    <source>
        <dbReference type="ARBA" id="ARBA00022917"/>
    </source>
</evidence>
<dbReference type="GO" id="GO:0010494">
    <property type="term" value="C:cytoplasmic stress granule"/>
    <property type="evidence" value="ECO:0007669"/>
    <property type="project" value="UniProtKB-ARBA"/>
</dbReference>
<gene>
    <name evidence="10" type="ORF">BRENAR_LOCUS4287</name>
</gene>
<dbReference type="Proteomes" id="UP000290900">
    <property type="component" value="Unassembled WGS sequence"/>
</dbReference>
<keyword evidence="4" id="KW-0396">Initiation factor</keyword>
<feature type="compositionally biased region" description="Low complexity" evidence="8">
    <location>
        <begin position="208"/>
        <end position="223"/>
    </location>
</feature>
<feature type="region of interest" description="Disordered" evidence="8">
    <location>
        <begin position="279"/>
        <end position="555"/>
    </location>
</feature>
<dbReference type="Gene3D" id="1.25.40.180">
    <property type="match status" value="1"/>
</dbReference>
<dbReference type="FunFam" id="1.25.40.180:FF:000020">
    <property type="entry name" value="Eukaryotic translation initiation factor subunit"/>
    <property type="match status" value="1"/>
</dbReference>
<dbReference type="Pfam" id="PF02854">
    <property type="entry name" value="MIF4G"/>
    <property type="match status" value="1"/>
</dbReference>
<feature type="compositionally biased region" description="Basic and acidic residues" evidence="8">
    <location>
        <begin position="679"/>
        <end position="713"/>
    </location>
</feature>
<evidence type="ECO:0000256" key="6">
    <source>
        <dbReference type="ARBA" id="ARBA00022884"/>
    </source>
</evidence>
<dbReference type="Pfam" id="PF12152">
    <property type="entry name" value="eIF_4G1"/>
    <property type="match status" value="1"/>
</dbReference>
<feature type="compositionally biased region" description="Basic and acidic residues" evidence="8">
    <location>
        <begin position="422"/>
        <end position="449"/>
    </location>
</feature>
<dbReference type="PANTHER" id="PTHR23253:SF9">
    <property type="entry name" value="EUKARYOTIC TRANSLATION INITIATION FACTOR 4 GAMMA 2"/>
    <property type="match status" value="1"/>
</dbReference>
<feature type="region of interest" description="Disordered" evidence="8">
    <location>
        <begin position="1"/>
        <end position="99"/>
    </location>
</feature>
<dbReference type="GO" id="GO:0016281">
    <property type="term" value="C:eukaryotic translation initiation factor 4F complex"/>
    <property type="evidence" value="ECO:0007669"/>
    <property type="project" value="TreeGrafter"/>
</dbReference>
<dbReference type="PANTHER" id="PTHR23253">
    <property type="entry name" value="EUKARYOTIC TRANSLATION INITIATION FACTOR 4 GAMMA"/>
    <property type="match status" value="1"/>
</dbReference>
<dbReference type="STRING" id="13370.A0A448YRM6"/>
<protein>
    <submittedName>
        <fullName evidence="10">DEKNAAC104521</fullName>
    </submittedName>
</protein>
<feature type="compositionally biased region" description="Low complexity" evidence="8">
    <location>
        <begin position="1131"/>
        <end position="1146"/>
    </location>
</feature>
<reference evidence="10 11" key="1">
    <citation type="submission" date="2018-12" db="EMBL/GenBank/DDBJ databases">
        <authorList>
            <person name="Tiukova I."/>
            <person name="Dainat J."/>
        </authorList>
    </citation>
    <scope>NUCLEOTIDE SEQUENCE [LARGE SCALE GENOMIC DNA]</scope>
</reference>
<evidence type="ECO:0000256" key="3">
    <source>
        <dbReference type="ARBA" id="ARBA00022490"/>
    </source>
</evidence>
<feature type="compositionally biased region" description="Polar residues" evidence="8">
    <location>
        <begin position="1119"/>
        <end position="1130"/>
    </location>
</feature>
<keyword evidence="6" id="KW-0694">RNA-binding</keyword>
<feature type="compositionally biased region" description="Low complexity" evidence="8">
    <location>
        <begin position="1"/>
        <end position="61"/>
    </location>
</feature>
<dbReference type="InterPro" id="IPR016024">
    <property type="entry name" value="ARM-type_fold"/>
</dbReference>
<evidence type="ECO:0000256" key="5">
    <source>
        <dbReference type="ARBA" id="ARBA00022553"/>
    </source>
</evidence>
<name>A0A448YRM6_BRENA</name>
<keyword evidence="11" id="KW-1185">Reference proteome</keyword>
<dbReference type="AlphaFoldDB" id="A0A448YRM6"/>
<feature type="compositionally biased region" description="Basic and acidic residues" evidence="8">
    <location>
        <begin position="346"/>
        <end position="362"/>
    </location>
</feature>
<comment type="similarity">
    <text evidence="2">Belongs to the eukaryotic initiation factor 4G family.</text>
</comment>
<dbReference type="InParanoid" id="A0A448YRM6"/>
<dbReference type="OrthoDB" id="514777at2759"/>
<feature type="compositionally biased region" description="Low complexity" evidence="8">
    <location>
        <begin position="1067"/>
        <end position="1078"/>
    </location>
</feature>
<feature type="compositionally biased region" description="Polar residues" evidence="8">
    <location>
        <begin position="282"/>
        <end position="293"/>
    </location>
</feature>
<dbReference type="Gene3D" id="1.20.970.30">
    <property type="entry name" value="eIF4G, eIF4E-binding domain"/>
    <property type="match status" value="1"/>
</dbReference>
<feature type="region of interest" description="Disordered" evidence="8">
    <location>
        <begin position="1024"/>
        <end position="1176"/>
    </location>
</feature>
<feature type="compositionally biased region" description="Low complexity" evidence="8">
    <location>
        <begin position="72"/>
        <end position="86"/>
    </location>
</feature>
<evidence type="ECO:0000259" key="9">
    <source>
        <dbReference type="SMART" id="SM00543"/>
    </source>
</evidence>
<dbReference type="SUPFAM" id="SSF101489">
    <property type="entry name" value="Eukaryotic initiation factor 4f subunit eIF4g, eIF4e-binding domain"/>
    <property type="match status" value="1"/>
</dbReference>
<proteinExistence type="inferred from homology"/>
<feature type="compositionally biased region" description="Basic and acidic residues" evidence="8">
    <location>
        <begin position="483"/>
        <end position="494"/>
    </location>
</feature>
<feature type="compositionally biased region" description="Basic and acidic residues" evidence="8">
    <location>
        <begin position="1026"/>
        <end position="1044"/>
    </location>
</feature>
<feature type="compositionally biased region" description="Basic and acidic residues" evidence="8">
    <location>
        <begin position="381"/>
        <end position="402"/>
    </location>
</feature>
<evidence type="ECO:0000256" key="2">
    <source>
        <dbReference type="ARBA" id="ARBA00005775"/>
    </source>
</evidence>
<keyword evidence="5" id="KW-0597">Phosphoprotein</keyword>
<dbReference type="InterPro" id="IPR022745">
    <property type="entry name" value="eIF4G1_eIF4E-bd"/>
</dbReference>
<dbReference type="EMBL" id="CAACVR010000045">
    <property type="protein sequence ID" value="VEU23557.1"/>
    <property type="molecule type" value="Genomic_DNA"/>
</dbReference>
<evidence type="ECO:0000313" key="11">
    <source>
        <dbReference type="Proteomes" id="UP000290900"/>
    </source>
</evidence>
<accession>A0A448YRM6</accession>
<keyword evidence="7" id="KW-0648">Protein biosynthesis</keyword>
<feature type="domain" description="MIF4G" evidence="9">
    <location>
        <begin position="774"/>
        <end position="1012"/>
    </location>
</feature>
<keyword evidence="3" id="KW-0963">Cytoplasm</keyword>
<feature type="region of interest" description="Disordered" evidence="8">
    <location>
        <begin position="654"/>
        <end position="713"/>
    </location>
</feature>
<sequence>MSSSSSSTSQQSQPSSAPSSQQTQPVQQAQQAPQATQALQPQQLQQGQTTSQASPAQQSNQPHRRGSSSGPNNYHRNSNGRRNNYNGHHHYSQHQQNQIYAAPPGNWQGYMAPLPQYYAAQGYYPAPAQGYYPAPTPGVGYSTGPIPGPGTSVPTGAQAGAVPHPIDLPARPVSRSPAFSPPRKSVGISIKTKDGQPVTFARGHGKTSSYSSANSSAASTPLQPTPVQLAAPVAVPIVPQPEASSPEPVDVERKKTNADFKAAFLAKLKEKEIRLGKKKVTNSETAEINSETQQEVKQESKTESTEVTKAADTTVEPKAPAEPKVESVQKGVETEIVTPAAEPEVDVIKPRTEPVTEAESKPEAPTVPKVVSHPSASAEPVPEKVVEPVEKTDEVAEAETEKPAGTTEPAKLTEEADLEEPTPSKELAEPVDLERPTEAVEKIEPKEPAESVEPIKPTEPTEPAEPAEPEEPKESAEATEPTQPKESEQPKEQEQPAEPEEPTKPKELAESTESEPQTEPKEPVPVTKGSLEESAEQEPVDATSVEPEEEKVEVPEVPQMTMTELFAKVTLAKPVEDVYTFKYPEGSVLPDKKFEKYHKRTYDPGFLYQFSSVCQFDVDDEWQAKYGSKVVIPEGRGGGRNFRNNSQYGRGMSRSAALRGDFNGSGNGSRGGSRRRMGREKSRQEGSRRRRDNRSNTEFSRRGTHRGDLREPVELTEAAMEAKDNAESAPPAIEVEPLKPTKNRWVPRSMKKKEKEIKYAPDGVTVLLDDEDVQAKIQSLLNKLTLEKFDEISEDMLKIANQSQWEDDAHTLKRVIELTFAKACDESHWSNMYAKWCLKLCKSVDAEVKDLKDEDIDDSRNSGSGLVHYLLVSRCQTEYEKGWEDKLPSNEDGSPLEPDMMSDEYYKMAGAKRRGLGLVRFIGELFSYQLLNRHVIMRCIVQILSNDEPSEEAMETLIQLLNTCGPGLDQVPETRHHLDMTFSKMNNIVEMSKMSSRIKFKILDLMDLRKKNWRDKAVDAGPKTISEIHAEADRKREREEMDKERRRHHGGSNGGRGGSDRRESHSSRSGSRWGSSDRLSSKDLSKVGVVRNSSEGSLGPFKKSKAFQTLASLRRNQRSTDNFTTVSGSMRSPSTRSTRSPSSPEPTAEPREASRNRFAALGLDEDEVGSDEEREE</sequence>
<feature type="region of interest" description="Disordered" evidence="8">
    <location>
        <begin position="143"/>
        <end position="223"/>
    </location>
</feature>
<dbReference type="GO" id="GO:0003743">
    <property type="term" value="F:translation initiation factor activity"/>
    <property type="evidence" value="ECO:0007669"/>
    <property type="project" value="UniProtKB-KW"/>
</dbReference>
<comment type="subcellular location">
    <subcellularLocation>
        <location evidence="1">Cytoplasm</location>
    </subcellularLocation>
</comment>
<dbReference type="SMART" id="SM00543">
    <property type="entry name" value="MIF4G"/>
    <property type="match status" value="1"/>
</dbReference>
<dbReference type="InterPro" id="IPR036211">
    <property type="entry name" value="eIF4G_eIF4E-bd_sf"/>
</dbReference>
<feature type="compositionally biased region" description="Acidic residues" evidence="8">
    <location>
        <begin position="1163"/>
        <end position="1176"/>
    </location>
</feature>
<evidence type="ECO:0000256" key="4">
    <source>
        <dbReference type="ARBA" id="ARBA00022540"/>
    </source>
</evidence>
<dbReference type="SUPFAM" id="SSF48371">
    <property type="entry name" value="ARM repeat"/>
    <property type="match status" value="1"/>
</dbReference>
<dbReference type="GO" id="GO:0003729">
    <property type="term" value="F:mRNA binding"/>
    <property type="evidence" value="ECO:0007669"/>
    <property type="project" value="TreeGrafter"/>
</dbReference>
<evidence type="ECO:0000256" key="1">
    <source>
        <dbReference type="ARBA" id="ARBA00004496"/>
    </source>
</evidence>
<evidence type="ECO:0000313" key="10">
    <source>
        <dbReference type="EMBL" id="VEU23557.1"/>
    </source>
</evidence>
<organism evidence="10 11">
    <name type="scientific">Brettanomyces naardenensis</name>
    <name type="common">Yeast</name>
    <dbReference type="NCBI Taxonomy" id="13370"/>
    <lineage>
        <taxon>Eukaryota</taxon>
        <taxon>Fungi</taxon>
        <taxon>Dikarya</taxon>
        <taxon>Ascomycota</taxon>
        <taxon>Saccharomycotina</taxon>
        <taxon>Pichiomycetes</taxon>
        <taxon>Pichiales</taxon>
        <taxon>Pichiaceae</taxon>
        <taxon>Brettanomyces</taxon>
    </lineage>
</organism>